<gene>
    <name evidence="5" type="primary">Poglut2</name>
    <name evidence="5" type="ORF">SNAT2548_LOCUS10370</name>
</gene>
<protein>
    <submittedName>
        <fullName evidence="5">Poglut2 protein</fullName>
    </submittedName>
</protein>
<dbReference type="PANTHER" id="PTHR12203">
    <property type="entry name" value="KDEL LYS-ASP-GLU-LEU CONTAINING - RELATED"/>
    <property type="match status" value="1"/>
</dbReference>
<organism evidence="5 6">
    <name type="scientific">Symbiodinium natans</name>
    <dbReference type="NCBI Taxonomy" id="878477"/>
    <lineage>
        <taxon>Eukaryota</taxon>
        <taxon>Sar</taxon>
        <taxon>Alveolata</taxon>
        <taxon>Dinophyceae</taxon>
        <taxon>Suessiales</taxon>
        <taxon>Symbiodiniaceae</taxon>
        <taxon>Symbiodinium</taxon>
    </lineage>
</organism>
<comment type="caution">
    <text evidence="5">The sequence shown here is derived from an EMBL/GenBank/DDBJ whole genome shotgun (WGS) entry which is preliminary data.</text>
</comment>
<reference evidence="5" key="1">
    <citation type="submission" date="2021-02" db="EMBL/GenBank/DDBJ databases">
        <authorList>
            <person name="Dougan E. K."/>
            <person name="Rhodes N."/>
            <person name="Thang M."/>
            <person name="Chan C."/>
        </authorList>
    </citation>
    <scope>NUCLEOTIDE SEQUENCE</scope>
</reference>
<dbReference type="AlphaFoldDB" id="A0A812KXH9"/>
<dbReference type="SMART" id="SM00672">
    <property type="entry name" value="CAP10"/>
    <property type="match status" value="1"/>
</dbReference>
<dbReference type="EMBL" id="CAJNDS010000857">
    <property type="protein sequence ID" value="CAE7237733.1"/>
    <property type="molecule type" value="Genomic_DNA"/>
</dbReference>
<evidence type="ECO:0000313" key="6">
    <source>
        <dbReference type="Proteomes" id="UP000604046"/>
    </source>
</evidence>
<keyword evidence="2" id="KW-0808">Transferase</keyword>
<name>A0A812KXH9_9DINO</name>
<evidence type="ECO:0000259" key="4">
    <source>
        <dbReference type="SMART" id="SM00672"/>
    </source>
</evidence>
<feature type="signal peptide" evidence="3">
    <location>
        <begin position="1"/>
        <end position="22"/>
    </location>
</feature>
<proteinExistence type="inferred from homology"/>
<dbReference type="Pfam" id="PF05686">
    <property type="entry name" value="Glyco_transf_90"/>
    <property type="match status" value="1"/>
</dbReference>
<evidence type="ECO:0000256" key="2">
    <source>
        <dbReference type="ARBA" id="ARBA00022679"/>
    </source>
</evidence>
<comment type="similarity">
    <text evidence="1">Belongs to the glycosyltransferase 90 family.</text>
</comment>
<evidence type="ECO:0000313" key="5">
    <source>
        <dbReference type="EMBL" id="CAE7237733.1"/>
    </source>
</evidence>
<feature type="chain" id="PRO_5032927024" evidence="3">
    <location>
        <begin position="23"/>
        <end position="545"/>
    </location>
</feature>
<dbReference type="OrthoDB" id="406731at2759"/>
<dbReference type="PANTHER" id="PTHR12203:SF35">
    <property type="entry name" value="PROTEIN O-GLUCOSYLTRANSFERASE 1"/>
    <property type="match status" value="1"/>
</dbReference>
<feature type="domain" description="Glycosyl transferase CAP10" evidence="4">
    <location>
        <begin position="275"/>
        <end position="543"/>
    </location>
</feature>
<dbReference type="GO" id="GO:0016740">
    <property type="term" value="F:transferase activity"/>
    <property type="evidence" value="ECO:0007669"/>
    <property type="project" value="UniProtKB-KW"/>
</dbReference>
<dbReference type="Proteomes" id="UP000604046">
    <property type="component" value="Unassembled WGS sequence"/>
</dbReference>
<evidence type="ECO:0000256" key="3">
    <source>
        <dbReference type="SAM" id="SignalP"/>
    </source>
</evidence>
<dbReference type="InterPro" id="IPR051091">
    <property type="entry name" value="O-Glucosyltr/Glycosyltrsf_90"/>
</dbReference>
<evidence type="ECO:0000256" key="1">
    <source>
        <dbReference type="ARBA" id="ARBA00010118"/>
    </source>
</evidence>
<keyword evidence="3" id="KW-0732">Signal</keyword>
<keyword evidence="6" id="KW-1185">Reference proteome</keyword>
<dbReference type="InterPro" id="IPR006598">
    <property type="entry name" value="CAP10"/>
</dbReference>
<accession>A0A812KXH9</accession>
<sequence>MAMVHLAVASRIALALLAVVAGQEVDPEDRGNGLCWYNSILAECDRSFHRCCVEADPDCWRGIWAIAELCCHRLTDQHQQCFDDIEERVESKLQSLSILLARAEAAGLQEMVEGLVQNSVAYQVMLAQPLAVWAWACSVPDSPLIWSRNCDCCEPAEDYCQDSSLRDEQQIWAEFTRCCFPVYSRKTFHPVDDLLQASISSDLEMLRPRRESIWTDGPHLTWDLGDGRYAKGCIISVHEDGTVSSCPESHACHDFDCSYLRAVLLALRVIQSINPLPALDFVLNAGDETVENTLPEAPVFTRTGTLWTATLALPFEWQLHPAQCQRRLKEGMLAVERLRWEDRKAVLIWRGTHSNLWVEDCRAALAAKAEEMMERCVSLPPGQVRQPVWNFSTWLQLPRGRLVWLSRFVPFIDAKFVEASVSSQMPRMEKSLEEFLWDEELIGSRIAGEVFGQYKYQIAMEGNSATDRLSWQLFMGSVVLIPGKAWQVMSPLNMLQPWVHFVPVSYDLSDLVDRLLWLMSHDAEAKAIAQNGMAFAHRRGHSASA</sequence>